<dbReference type="AlphaFoldDB" id="A0A8J9Y705"/>
<dbReference type="Gene3D" id="2.40.70.10">
    <property type="entry name" value="Acid Proteases"/>
    <property type="match status" value="1"/>
</dbReference>
<dbReference type="Gene3D" id="4.10.60.10">
    <property type="entry name" value="Zinc finger, CCHC-type"/>
    <property type="match status" value="1"/>
</dbReference>
<dbReference type="GO" id="GO:0016787">
    <property type="term" value="F:hydrolase activity"/>
    <property type="evidence" value="ECO:0007669"/>
    <property type="project" value="UniProtKB-KW"/>
</dbReference>
<evidence type="ECO:0000313" key="4">
    <source>
        <dbReference type="EMBL" id="CAH0715816.1"/>
    </source>
</evidence>
<keyword evidence="2" id="KW-0479">Metal-binding</keyword>
<keyword evidence="5" id="KW-1185">Reference proteome</keyword>
<name>A0A8J9Y705_9NEOP</name>
<keyword evidence="2" id="KW-0862">Zinc</keyword>
<evidence type="ECO:0000259" key="3">
    <source>
        <dbReference type="PROSITE" id="PS50158"/>
    </source>
</evidence>
<dbReference type="Proteomes" id="UP000838878">
    <property type="component" value="Chromosome 10"/>
</dbReference>
<feature type="domain" description="CCHC-type" evidence="3">
    <location>
        <begin position="33"/>
        <end position="49"/>
    </location>
</feature>
<dbReference type="Pfam" id="PF00077">
    <property type="entry name" value="RVP"/>
    <property type="match status" value="1"/>
</dbReference>
<dbReference type="CDD" id="cd00303">
    <property type="entry name" value="retropepsin_like"/>
    <property type="match status" value="1"/>
</dbReference>
<dbReference type="GO" id="GO:0003676">
    <property type="term" value="F:nucleic acid binding"/>
    <property type="evidence" value="ECO:0007669"/>
    <property type="project" value="InterPro"/>
</dbReference>
<evidence type="ECO:0000256" key="2">
    <source>
        <dbReference type="PROSITE-ProRule" id="PRU00047"/>
    </source>
</evidence>
<dbReference type="SMART" id="SM00343">
    <property type="entry name" value="ZnF_C2HC"/>
    <property type="match status" value="2"/>
</dbReference>
<keyword evidence="1" id="KW-0378">Hydrolase</keyword>
<dbReference type="InterPro" id="IPR018061">
    <property type="entry name" value="Retropepsins"/>
</dbReference>
<dbReference type="PROSITE" id="PS50158">
    <property type="entry name" value="ZF_CCHC"/>
    <property type="match status" value="1"/>
</dbReference>
<protein>
    <recommendedName>
        <fullName evidence="3">CCHC-type domain-containing protein</fullName>
    </recommendedName>
</protein>
<proteinExistence type="predicted"/>
<dbReference type="InterPro" id="IPR021109">
    <property type="entry name" value="Peptidase_aspartic_dom_sf"/>
</dbReference>
<reference evidence="4" key="1">
    <citation type="submission" date="2021-12" db="EMBL/GenBank/DDBJ databases">
        <authorList>
            <person name="Martin H S."/>
        </authorList>
    </citation>
    <scope>NUCLEOTIDE SEQUENCE</scope>
</reference>
<dbReference type="OrthoDB" id="420169at2759"/>
<gene>
    <name evidence="4" type="ORF">BINO364_LOCUS2692</name>
</gene>
<evidence type="ECO:0000256" key="1">
    <source>
        <dbReference type="ARBA" id="ARBA00022801"/>
    </source>
</evidence>
<evidence type="ECO:0000313" key="5">
    <source>
        <dbReference type="Proteomes" id="UP000838878"/>
    </source>
</evidence>
<sequence>MLLLIVAPLSTRTKPQVVKPRVVKRTAPPASFKCFSCGLAGHKQATCPKKQILSSCTTTTNNDIKPNSKITCAYCKKLGHHINVCFAKQRSDQRKSNVNFCSSPNLNDYRDVMVGVVQGMPIDILIDSGALDVSLISSSVINHLSCSMKPIYRELKGVGHTITRVFSFVTLLIEFEEITLEVDLLVVPSESMNAPIIIGTDVLNREGVMYVRTKYYQRLTCSAAKVSAIEANEHPIKTSLIGNDYEKLQIILKKFSNFMITGVATSTVTTGADHSDELMTSSYADDMDVDIAGTRNRCNEEDAPFQPDEGVRMSGEVV</sequence>
<keyword evidence="2" id="KW-0863">Zinc-finger</keyword>
<dbReference type="EMBL" id="OV170230">
    <property type="protein sequence ID" value="CAH0715816.1"/>
    <property type="molecule type" value="Genomic_DNA"/>
</dbReference>
<dbReference type="SUPFAM" id="SSF50630">
    <property type="entry name" value="Acid proteases"/>
    <property type="match status" value="1"/>
</dbReference>
<dbReference type="InterPro" id="IPR001878">
    <property type="entry name" value="Znf_CCHC"/>
</dbReference>
<dbReference type="GO" id="GO:0008270">
    <property type="term" value="F:zinc ion binding"/>
    <property type="evidence" value="ECO:0007669"/>
    <property type="project" value="UniProtKB-KW"/>
</dbReference>
<accession>A0A8J9Y705</accession>
<organism evidence="4 5">
    <name type="scientific">Brenthis ino</name>
    <name type="common">lesser marbled fritillary</name>
    <dbReference type="NCBI Taxonomy" id="405034"/>
    <lineage>
        <taxon>Eukaryota</taxon>
        <taxon>Metazoa</taxon>
        <taxon>Ecdysozoa</taxon>
        <taxon>Arthropoda</taxon>
        <taxon>Hexapoda</taxon>
        <taxon>Insecta</taxon>
        <taxon>Pterygota</taxon>
        <taxon>Neoptera</taxon>
        <taxon>Endopterygota</taxon>
        <taxon>Lepidoptera</taxon>
        <taxon>Glossata</taxon>
        <taxon>Ditrysia</taxon>
        <taxon>Papilionoidea</taxon>
        <taxon>Nymphalidae</taxon>
        <taxon>Heliconiinae</taxon>
        <taxon>Argynnini</taxon>
        <taxon>Brenthis</taxon>
    </lineage>
</organism>
<feature type="non-terminal residue" evidence="4">
    <location>
        <position position="318"/>
    </location>
</feature>